<dbReference type="EMBL" id="BSVB01000001">
    <property type="protein sequence ID" value="GMA96924.1"/>
    <property type="molecule type" value="Genomic_DNA"/>
</dbReference>
<dbReference type="PANTHER" id="PTHR24421">
    <property type="entry name" value="NITRATE/NITRITE SENSOR PROTEIN NARX-RELATED"/>
    <property type="match status" value="1"/>
</dbReference>
<dbReference type="Pfam" id="PF07730">
    <property type="entry name" value="HisKA_3"/>
    <property type="match status" value="1"/>
</dbReference>
<dbReference type="Gene3D" id="1.20.5.1930">
    <property type="match status" value="1"/>
</dbReference>
<feature type="domain" description="Histidine kinase/HSP90-like ATPase" evidence="5">
    <location>
        <begin position="122"/>
        <end position="171"/>
    </location>
</feature>
<feature type="region of interest" description="Disordered" evidence="4">
    <location>
        <begin position="181"/>
        <end position="235"/>
    </location>
</feature>
<keyword evidence="1" id="KW-0808">Transferase</keyword>
<dbReference type="SUPFAM" id="SSF55874">
    <property type="entry name" value="ATPase domain of HSP90 chaperone/DNA topoisomerase II/histidine kinase"/>
    <property type="match status" value="1"/>
</dbReference>
<dbReference type="Pfam" id="PF02518">
    <property type="entry name" value="HATPase_c"/>
    <property type="match status" value="1"/>
</dbReference>
<feature type="compositionally biased region" description="Basic residues" evidence="4">
    <location>
        <begin position="218"/>
        <end position="235"/>
    </location>
</feature>
<dbReference type="RefSeq" id="WP_431311823.1">
    <property type="nucleotide sequence ID" value="NZ_BSVB01000001.1"/>
</dbReference>
<dbReference type="InterPro" id="IPR050482">
    <property type="entry name" value="Sensor_HK_TwoCompSys"/>
</dbReference>
<dbReference type="Gene3D" id="3.30.565.10">
    <property type="entry name" value="Histidine kinase-like ATPase, C-terminal domain"/>
    <property type="match status" value="1"/>
</dbReference>
<evidence type="ECO:0000256" key="2">
    <source>
        <dbReference type="ARBA" id="ARBA00022777"/>
    </source>
</evidence>
<reference evidence="8" key="1">
    <citation type="journal article" date="2019" name="Int. J. Syst. Evol. Microbiol.">
        <title>The Global Catalogue of Microorganisms (GCM) 10K type strain sequencing project: providing services to taxonomists for standard genome sequencing and annotation.</title>
        <authorList>
            <consortium name="The Broad Institute Genomics Platform"/>
            <consortium name="The Broad Institute Genome Sequencing Center for Infectious Disease"/>
            <person name="Wu L."/>
            <person name="Ma J."/>
        </authorList>
    </citation>
    <scope>NUCLEOTIDE SEQUENCE [LARGE SCALE GENOMIC DNA]</scope>
    <source>
        <strain evidence="8">NBRC 108894</strain>
    </source>
</reference>
<keyword evidence="2" id="KW-0418">Kinase</keyword>
<organism evidence="7 8">
    <name type="scientific">Pseudolysinimonas kribbensis</name>
    <dbReference type="NCBI Taxonomy" id="433641"/>
    <lineage>
        <taxon>Bacteria</taxon>
        <taxon>Bacillati</taxon>
        <taxon>Actinomycetota</taxon>
        <taxon>Actinomycetes</taxon>
        <taxon>Micrococcales</taxon>
        <taxon>Microbacteriaceae</taxon>
        <taxon>Pseudolysinimonas</taxon>
    </lineage>
</organism>
<evidence type="ECO:0000256" key="1">
    <source>
        <dbReference type="ARBA" id="ARBA00022679"/>
    </source>
</evidence>
<gene>
    <name evidence="7" type="ORF">GCM10025881_37480</name>
</gene>
<evidence type="ECO:0000256" key="4">
    <source>
        <dbReference type="SAM" id="MobiDB-lite"/>
    </source>
</evidence>
<comment type="caution">
    <text evidence="7">The sequence shown here is derived from an EMBL/GenBank/DDBJ whole genome shotgun (WGS) entry which is preliminary data.</text>
</comment>
<sequence>MQARLDRQQLERVEDRSRIARDLHDHVIQRLFGAGLTLQAEATRTSEGSRGVILEQVNAIDAAIAEIRTVIFALSSPPAGSSALRHRVLDAVSEAGAGLPTPPRLTFDGAVDLIVPAEMVEDVVAVVRESVTNVARHARASHTDVGVQVDDDHVTIRIDDDGIGYAPGDARVERRTSLPALTDSAAPIRSGPGTPAAPRCCGGCHSERSSRDPSVPGRRPRDRAARYRRAHQCRT</sequence>
<dbReference type="InterPro" id="IPR036890">
    <property type="entry name" value="HATPase_C_sf"/>
</dbReference>
<keyword evidence="8" id="KW-1185">Reference proteome</keyword>
<evidence type="ECO:0000256" key="3">
    <source>
        <dbReference type="ARBA" id="ARBA00023012"/>
    </source>
</evidence>
<feature type="domain" description="Signal transduction histidine kinase subgroup 3 dimerisation and phosphoacceptor" evidence="6">
    <location>
        <begin position="16"/>
        <end position="77"/>
    </location>
</feature>
<evidence type="ECO:0000259" key="5">
    <source>
        <dbReference type="Pfam" id="PF02518"/>
    </source>
</evidence>
<dbReference type="PANTHER" id="PTHR24421:SF56">
    <property type="entry name" value="OXYGEN SENSOR HISTIDINE KINASE RESPONSE REGULATOR DOST"/>
    <property type="match status" value="1"/>
</dbReference>
<protein>
    <recommendedName>
        <fullName evidence="9">Signal transduction histidine kinase subgroup 3 dimerisation and phosphoacceptor domain-containing protein</fullName>
    </recommendedName>
</protein>
<dbReference type="InterPro" id="IPR011712">
    <property type="entry name" value="Sig_transdc_His_kin_sub3_dim/P"/>
</dbReference>
<dbReference type="InterPro" id="IPR003594">
    <property type="entry name" value="HATPase_dom"/>
</dbReference>
<evidence type="ECO:0000313" key="7">
    <source>
        <dbReference type="EMBL" id="GMA96924.1"/>
    </source>
</evidence>
<proteinExistence type="predicted"/>
<evidence type="ECO:0000313" key="8">
    <source>
        <dbReference type="Proteomes" id="UP001157034"/>
    </source>
</evidence>
<keyword evidence="3" id="KW-0902">Two-component regulatory system</keyword>
<name>A0ABQ6KCM6_9MICO</name>
<evidence type="ECO:0008006" key="9">
    <source>
        <dbReference type="Google" id="ProtNLM"/>
    </source>
</evidence>
<accession>A0ABQ6KCM6</accession>
<dbReference type="Proteomes" id="UP001157034">
    <property type="component" value="Unassembled WGS sequence"/>
</dbReference>
<evidence type="ECO:0000259" key="6">
    <source>
        <dbReference type="Pfam" id="PF07730"/>
    </source>
</evidence>